<proteinExistence type="predicted"/>
<dbReference type="AlphaFoldDB" id="A0A2S0RET1"/>
<gene>
    <name evidence="2" type="ORF">HYN48_03480</name>
</gene>
<keyword evidence="3" id="KW-1185">Reference proteome</keyword>
<protein>
    <submittedName>
        <fullName evidence="2">Uncharacterized protein</fullName>
    </submittedName>
</protein>
<feature type="compositionally biased region" description="Basic residues" evidence="1">
    <location>
        <begin position="36"/>
        <end position="49"/>
    </location>
</feature>
<dbReference type="KEGG" id="fmg:HYN48_03480"/>
<accession>A0A2S0RET1</accession>
<evidence type="ECO:0000313" key="3">
    <source>
        <dbReference type="Proteomes" id="UP000244193"/>
    </source>
</evidence>
<sequence>MPSVSSAFGPLCGGNSFNRCRSGAQAIYKKIAVKSPGRRQRPKKQKQKSRSNDRLLLFLIK</sequence>
<dbReference type="EMBL" id="CP028811">
    <property type="protein sequence ID" value="AWA29222.1"/>
    <property type="molecule type" value="Genomic_DNA"/>
</dbReference>
<feature type="region of interest" description="Disordered" evidence="1">
    <location>
        <begin position="31"/>
        <end position="52"/>
    </location>
</feature>
<evidence type="ECO:0000313" key="2">
    <source>
        <dbReference type="EMBL" id="AWA29222.1"/>
    </source>
</evidence>
<reference evidence="2 3" key="1">
    <citation type="submission" date="2018-04" db="EMBL/GenBank/DDBJ databases">
        <title>Genome sequencing of Flavobacterium sp. HYN0048.</title>
        <authorList>
            <person name="Yi H."/>
            <person name="Baek C."/>
        </authorList>
    </citation>
    <scope>NUCLEOTIDE SEQUENCE [LARGE SCALE GENOMIC DNA]</scope>
    <source>
        <strain evidence="2 3">HYN0048</strain>
    </source>
</reference>
<dbReference type="Proteomes" id="UP000244193">
    <property type="component" value="Chromosome"/>
</dbReference>
<organism evidence="2 3">
    <name type="scientific">Flavobacterium magnum</name>
    <dbReference type="NCBI Taxonomy" id="2162713"/>
    <lineage>
        <taxon>Bacteria</taxon>
        <taxon>Pseudomonadati</taxon>
        <taxon>Bacteroidota</taxon>
        <taxon>Flavobacteriia</taxon>
        <taxon>Flavobacteriales</taxon>
        <taxon>Flavobacteriaceae</taxon>
        <taxon>Flavobacterium</taxon>
    </lineage>
</organism>
<evidence type="ECO:0000256" key="1">
    <source>
        <dbReference type="SAM" id="MobiDB-lite"/>
    </source>
</evidence>
<name>A0A2S0RET1_9FLAO</name>